<proteinExistence type="predicted"/>
<dbReference type="AlphaFoldDB" id="A0A6G1BYC8"/>
<gene>
    <name evidence="2" type="ORF">E2562_017681</name>
</gene>
<dbReference type="PANTHER" id="PTHR10635">
    <property type="entry name" value="COATOMER SUBUNIT BETA"/>
    <property type="match status" value="1"/>
</dbReference>
<dbReference type="GO" id="GO:0030126">
    <property type="term" value="C:COPI vesicle coat"/>
    <property type="evidence" value="ECO:0007669"/>
    <property type="project" value="TreeGrafter"/>
</dbReference>
<dbReference type="Pfam" id="PF01602">
    <property type="entry name" value="Adaptin_N"/>
    <property type="match status" value="1"/>
</dbReference>
<feature type="domain" description="Clathrin/coatomer adaptor adaptin-like N-terminal" evidence="1">
    <location>
        <begin position="37"/>
        <end position="248"/>
    </location>
</feature>
<comment type="caution">
    <text evidence="2">The sequence shown here is derived from an EMBL/GenBank/DDBJ whole genome shotgun (WGS) entry which is preliminary data.</text>
</comment>
<dbReference type="OrthoDB" id="10261439at2759"/>
<evidence type="ECO:0000259" key="1">
    <source>
        <dbReference type="Pfam" id="PF01602"/>
    </source>
</evidence>
<reference evidence="2 3" key="1">
    <citation type="submission" date="2019-11" db="EMBL/GenBank/DDBJ databases">
        <title>Whole genome sequence of Oryza granulata.</title>
        <authorList>
            <person name="Li W."/>
        </authorList>
    </citation>
    <scope>NUCLEOTIDE SEQUENCE [LARGE SCALE GENOMIC DNA]</scope>
    <source>
        <strain evidence="3">cv. Menghai</strain>
        <tissue evidence="2">Leaf</tissue>
    </source>
</reference>
<dbReference type="Proteomes" id="UP000479710">
    <property type="component" value="Unassembled WGS sequence"/>
</dbReference>
<dbReference type="GO" id="GO:0006886">
    <property type="term" value="P:intracellular protein transport"/>
    <property type="evidence" value="ECO:0007669"/>
    <property type="project" value="InterPro"/>
</dbReference>
<dbReference type="EMBL" id="SPHZ02000011">
    <property type="protein sequence ID" value="KAF0892707.1"/>
    <property type="molecule type" value="Genomic_DNA"/>
</dbReference>
<dbReference type="InterPro" id="IPR002553">
    <property type="entry name" value="Clathrin/coatomer_adapt-like_N"/>
</dbReference>
<protein>
    <recommendedName>
        <fullName evidence="1">Clathrin/coatomer adaptor adaptin-like N-terminal domain-containing protein</fullName>
    </recommendedName>
</protein>
<dbReference type="InterPro" id="IPR011989">
    <property type="entry name" value="ARM-like"/>
</dbReference>
<dbReference type="InterPro" id="IPR016024">
    <property type="entry name" value="ARM-type_fold"/>
</dbReference>
<evidence type="ECO:0000313" key="3">
    <source>
        <dbReference type="Proteomes" id="UP000479710"/>
    </source>
</evidence>
<accession>A0A6G1BYC8</accession>
<dbReference type="GO" id="GO:0006891">
    <property type="term" value="P:intra-Golgi vesicle-mediated transport"/>
    <property type="evidence" value="ECO:0007669"/>
    <property type="project" value="TreeGrafter"/>
</dbReference>
<name>A0A6G1BYC8_9ORYZ</name>
<organism evidence="2 3">
    <name type="scientific">Oryza meyeriana var. granulata</name>
    <dbReference type="NCBI Taxonomy" id="110450"/>
    <lineage>
        <taxon>Eukaryota</taxon>
        <taxon>Viridiplantae</taxon>
        <taxon>Streptophyta</taxon>
        <taxon>Embryophyta</taxon>
        <taxon>Tracheophyta</taxon>
        <taxon>Spermatophyta</taxon>
        <taxon>Magnoliopsida</taxon>
        <taxon>Liliopsida</taxon>
        <taxon>Poales</taxon>
        <taxon>Poaceae</taxon>
        <taxon>BOP clade</taxon>
        <taxon>Oryzoideae</taxon>
        <taxon>Oryzeae</taxon>
        <taxon>Oryzinae</taxon>
        <taxon>Oryza</taxon>
        <taxon>Oryza meyeriana</taxon>
    </lineage>
</organism>
<dbReference type="SUPFAM" id="SSF48371">
    <property type="entry name" value="ARM repeat"/>
    <property type="match status" value="1"/>
</dbReference>
<keyword evidence="3" id="KW-1185">Reference proteome</keyword>
<dbReference type="InterPro" id="IPR016460">
    <property type="entry name" value="COPB1"/>
</dbReference>
<dbReference type="PANTHER" id="PTHR10635:SF1">
    <property type="entry name" value="COATOMER SUBUNIT BETA-1"/>
    <property type="match status" value="1"/>
</dbReference>
<evidence type="ECO:0000313" key="2">
    <source>
        <dbReference type="EMBL" id="KAF0892707.1"/>
    </source>
</evidence>
<dbReference type="Gene3D" id="1.25.10.10">
    <property type="entry name" value="Leucine-rich Repeat Variant"/>
    <property type="match status" value="1"/>
</dbReference>
<dbReference type="GO" id="GO:0006888">
    <property type="term" value="P:endoplasmic reticulum to Golgi vesicle-mediated transport"/>
    <property type="evidence" value="ECO:0007669"/>
    <property type="project" value="TreeGrafter"/>
</dbReference>
<sequence>MNEKPCTLLVYFKKRYPVIANITLDNLVRGDDAAKAIRKLLLLYLEIVFTGDDIFGRVPPETALVCSHLRDNLDHPNVYIRGATLRFVWRLRGHLDLLEPLVDSVLANLDHGDPFVRRHALSAVFAIHHLFKPSGGHVLPDAIDRVERALAAEQDAAARRNAFRMLSICALEQAATYLLANADRVAAEWPAILQMAAINLICRLSYWPFQDQERYINIIMALLPNPTTSSCVVYECAGALLFLSSAPVAVTPTASWSPLRGTTRT</sequence>